<keyword evidence="2 4" id="KW-0808">Transferase</keyword>
<dbReference type="Gene3D" id="3.40.50.150">
    <property type="entry name" value="Vaccinia Virus protein VP39"/>
    <property type="match status" value="1"/>
</dbReference>
<proteinExistence type="predicted"/>
<name>A0ABW4XAJ4_9ACTN</name>
<dbReference type="EMBL" id="JBHUHP010000009">
    <property type="protein sequence ID" value="MFD2091570.1"/>
    <property type="molecule type" value="Genomic_DNA"/>
</dbReference>
<dbReference type="EC" id="2.1.1.-" evidence="4"/>
<protein>
    <submittedName>
        <fullName evidence="4">O-methyltransferase</fullName>
        <ecNumber evidence="4">2.1.1.-</ecNumber>
    </submittedName>
</protein>
<dbReference type="InterPro" id="IPR029063">
    <property type="entry name" value="SAM-dependent_MTases_sf"/>
</dbReference>
<keyword evidence="5" id="KW-1185">Reference proteome</keyword>
<dbReference type="CDD" id="cd02440">
    <property type="entry name" value="AdoMet_MTases"/>
    <property type="match status" value="1"/>
</dbReference>
<dbReference type="Proteomes" id="UP001597402">
    <property type="component" value="Unassembled WGS sequence"/>
</dbReference>
<sequence>MTPRSFLLTPELADYVRAASEPPDEVAAALLAETAALAERGEAPATFQIAPEQGAFMQLLTRAVGARRAIEIGTFTGFSALCIARGLPDDGTLLCLDRSEEWTAVARRYWERAGLADRIELRIGDALPALRALPAVETFDLAFVDADKTGYPAYVEELYARMTPDGLVLLDNTLRSGRVLEPQSDDDRALVALNSALASDPRWETVLLPLADGLTVLRKR</sequence>
<dbReference type="SUPFAM" id="SSF53335">
    <property type="entry name" value="S-adenosyl-L-methionine-dependent methyltransferases"/>
    <property type="match status" value="1"/>
</dbReference>
<evidence type="ECO:0000256" key="2">
    <source>
        <dbReference type="ARBA" id="ARBA00022679"/>
    </source>
</evidence>
<dbReference type="Pfam" id="PF01596">
    <property type="entry name" value="Methyltransf_3"/>
    <property type="match status" value="1"/>
</dbReference>
<dbReference type="RefSeq" id="WP_376873986.1">
    <property type="nucleotide sequence ID" value="NZ_JBHUHP010000009.1"/>
</dbReference>
<organism evidence="4 5">
    <name type="scientific">Blastococcus deserti</name>
    <dbReference type="NCBI Taxonomy" id="2259033"/>
    <lineage>
        <taxon>Bacteria</taxon>
        <taxon>Bacillati</taxon>
        <taxon>Actinomycetota</taxon>
        <taxon>Actinomycetes</taxon>
        <taxon>Geodermatophilales</taxon>
        <taxon>Geodermatophilaceae</taxon>
        <taxon>Blastococcus</taxon>
    </lineage>
</organism>
<keyword evidence="3" id="KW-0949">S-adenosyl-L-methionine</keyword>
<evidence type="ECO:0000313" key="5">
    <source>
        <dbReference type="Proteomes" id="UP001597402"/>
    </source>
</evidence>
<dbReference type="InterPro" id="IPR002935">
    <property type="entry name" value="SAM_O-MeTrfase"/>
</dbReference>
<gene>
    <name evidence="4" type="ORF">ACFSHS_08265</name>
</gene>
<dbReference type="PANTHER" id="PTHR10509:SF14">
    <property type="entry name" value="CAFFEOYL-COA O-METHYLTRANSFERASE 3-RELATED"/>
    <property type="match status" value="1"/>
</dbReference>
<dbReference type="PROSITE" id="PS51682">
    <property type="entry name" value="SAM_OMT_I"/>
    <property type="match status" value="1"/>
</dbReference>
<dbReference type="InterPro" id="IPR050362">
    <property type="entry name" value="Cation-dep_OMT"/>
</dbReference>
<dbReference type="GO" id="GO:0008168">
    <property type="term" value="F:methyltransferase activity"/>
    <property type="evidence" value="ECO:0007669"/>
    <property type="project" value="UniProtKB-KW"/>
</dbReference>
<evidence type="ECO:0000256" key="3">
    <source>
        <dbReference type="ARBA" id="ARBA00022691"/>
    </source>
</evidence>
<dbReference type="PANTHER" id="PTHR10509">
    <property type="entry name" value="O-METHYLTRANSFERASE-RELATED"/>
    <property type="match status" value="1"/>
</dbReference>
<comment type="caution">
    <text evidence="4">The sequence shown here is derived from an EMBL/GenBank/DDBJ whole genome shotgun (WGS) entry which is preliminary data.</text>
</comment>
<keyword evidence="1 4" id="KW-0489">Methyltransferase</keyword>
<evidence type="ECO:0000313" key="4">
    <source>
        <dbReference type="EMBL" id="MFD2091570.1"/>
    </source>
</evidence>
<dbReference type="GO" id="GO:0032259">
    <property type="term" value="P:methylation"/>
    <property type="evidence" value="ECO:0007669"/>
    <property type="project" value="UniProtKB-KW"/>
</dbReference>
<accession>A0ABW4XAJ4</accession>
<reference evidence="5" key="1">
    <citation type="journal article" date="2019" name="Int. J. Syst. Evol. Microbiol.">
        <title>The Global Catalogue of Microorganisms (GCM) 10K type strain sequencing project: providing services to taxonomists for standard genome sequencing and annotation.</title>
        <authorList>
            <consortium name="The Broad Institute Genomics Platform"/>
            <consortium name="The Broad Institute Genome Sequencing Center for Infectious Disease"/>
            <person name="Wu L."/>
            <person name="Ma J."/>
        </authorList>
    </citation>
    <scope>NUCLEOTIDE SEQUENCE [LARGE SCALE GENOMIC DNA]</scope>
    <source>
        <strain evidence="5">JCM 3338</strain>
    </source>
</reference>
<evidence type="ECO:0000256" key="1">
    <source>
        <dbReference type="ARBA" id="ARBA00022603"/>
    </source>
</evidence>